<dbReference type="Proteomes" id="UP000280307">
    <property type="component" value="Unassembled WGS sequence"/>
</dbReference>
<evidence type="ECO:0000256" key="1">
    <source>
        <dbReference type="SAM" id="Coils"/>
    </source>
</evidence>
<reference evidence="4 5" key="1">
    <citation type="submission" date="2018-12" db="EMBL/GenBank/DDBJ databases">
        <title>Genome Sequence of Candidatus Viridilinea halotolerans isolated from saline sulfide-rich spring.</title>
        <authorList>
            <person name="Grouzdev D.S."/>
            <person name="Burganskaya E.I."/>
            <person name="Krutkina M.S."/>
            <person name="Sukhacheva M.V."/>
            <person name="Gorlenko V.M."/>
        </authorList>
    </citation>
    <scope>NUCLEOTIDE SEQUENCE [LARGE SCALE GENOMIC DNA]</scope>
    <source>
        <strain evidence="4">Chok-6</strain>
    </source>
</reference>
<dbReference type="InterPro" id="IPR051932">
    <property type="entry name" value="Bact_StressResp_Reg"/>
</dbReference>
<comment type="caution">
    <text evidence="4">The sequence shown here is derived from an EMBL/GenBank/DDBJ whole genome shotgun (WGS) entry which is preliminary data.</text>
</comment>
<dbReference type="PANTHER" id="PTHR33745:SF1">
    <property type="entry name" value="RSBT ANTAGONIST PROTEIN RSBS"/>
    <property type="match status" value="1"/>
</dbReference>
<accession>A0A426U4U7</accession>
<keyword evidence="2" id="KW-1133">Transmembrane helix</keyword>
<protein>
    <submittedName>
        <fullName evidence="4">STAS domain-containing protein</fullName>
    </submittedName>
</protein>
<feature type="transmembrane region" description="Helical" evidence="2">
    <location>
        <begin position="34"/>
        <end position="51"/>
    </location>
</feature>
<feature type="transmembrane region" description="Helical" evidence="2">
    <location>
        <begin position="81"/>
        <end position="114"/>
    </location>
</feature>
<gene>
    <name evidence="4" type="ORF">EI684_05920</name>
</gene>
<feature type="transmembrane region" description="Helical" evidence="2">
    <location>
        <begin position="58"/>
        <end position="75"/>
    </location>
</feature>
<dbReference type="PROSITE" id="PS50801">
    <property type="entry name" value="STAS"/>
    <property type="match status" value="1"/>
</dbReference>
<dbReference type="PANTHER" id="PTHR33745">
    <property type="entry name" value="RSBT ANTAGONIST PROTEIN RSBS-RELATED"/>
    <property type="match status" value="1"/>
</dbReference>
<feature type="domain" description="STAS" evidence="3">
    <location>
        <begin position="200"/>
        <end position="311"/>
    </location>
</feature>
<dbReference type="Gene3D" id="3.30.750.24">
    <property type="entry name" value="STAS domain"/>
    <property type="match status" value="1"/>
</dbReference>
<dbReference type="CDD" id="cd07041">
    <property type="entry name" value="STAS_RsbR_RsbS_like"/>
    <property type="match status" value="1"/>
</dbReference>
<keyword evidence="2" id="KW-0472">Membrane</keyword>
<evidence type="ECO:0000313" key="4">
    <source>
        <dbReference type="EMBL" id="RRR74937.1"/>
    </source>
</evidence>
<dbReference type="EMBL" id="RSAS01000227">
    <property type="protein sequence ID" value="RRR74937.1"/>
    <property type="molecule type" value="Genomic_DNA"/>
</dbReference>
<sequence>MPITQRNVALLMLSVLTAGTLILALPTFDRPAFFALNMATTVVYCGLLFAYWRGWEPARYIAASLVVVLMLNVLVSDSAPINVGLISILTIVLALVMMSTLWAFFIAIVILFLLIYRSTAIAADLVLTDIGLFVIIAVGIFLIRLMAETARRQAEAQALHAEQARAQSETQALELSQRSEELRTQNEEQARLLALVATLETPAVQMADGVLLAPVVGQLDSRRASQLTSRLLREVSARRARLVIFDIAGVSMVDTGVAQAILHAVQAVRLLGCDVTITGISASVATTMTHLGINLSGVKTARTPQDALAEATKTAPAA</sequence>
<dbReference type="AlphaFoldDB" id="A0A426U4U7"/>
<evidence type="ECO:0000313" key="5">
    <source>
        <dbReference type="Proteomes" id="UP000280307"/>
    </source>
</evidence>
<dbReference type="SUPFAM" id="SSF52091">
    <property type="entry name" value="SpoIIaa-like"/>
    <property type="match status" value="1"/>
</dbReference>
<name>A0A426U4U7_9CHLR</name>
<keyword evidence="2" id="KW-0812">Transmembrane</keyword>
<dbReference type="Pfam" id="PF01740">
    <property type="entry name" value="STAS"/>
    <property type="match status" value="1"/>
</dbReference>
<feature type="transmembrane region" description="Helical" evidence="2">
    <location>
        <begin position="126"/>
        <end position="147"/>
    </location>
</feature>
<proteinExistence type="predicted"/>
<evidence type="ECO:0000256" key="2">
    <source>
        <dbReference type="SAM" id="Phobius"/>
    </source>
</evidence>
<dbReference type="InterPro" id="IPR002645">
    <property type="entry name" value="STAS_dom"/>
</dbReference>
<organism evidence="4 5">
    <name type="scientific">Candidatus Viridilinea halotolerans</name>
    <dbReference type="NCBI Taxonomy" id="2491704"/>
    <lineage>
        <taxon>Bacteria</taxon>
        <taxon>Bacillati</taxon>
        <taxon>Chloroflexota</taxon>
        <taxon>Chloroflexia</taxon>
        <taxon>Chloroflexales</taxon>
        <taxon>Chloroflexineae</taxon>
        <taxon>Oscillochloridaceae</taxon>
        <taxon>Candidatus Viridilinea</taxon>
    </lineage>
</organism>
<evidence type="ECO:0000259" key="3">
    <source>
        <dbReference type="PROSITE" id="PS50801"/>
    </source>
</evidence>
<keyword evidence="1" id="KW-0175">Coiled coil</keyword>
<feature type="coiled-coil region" evidence="1">
    <location>
        <begin position="151"/>
        <end position="185"/>
    </location>
</feature>
<dbReference type="InterPro" id="IPR036513">
    <property type="entry name" value="STAS_dom_sf"/>
</dbReference>